<accession>A0AAV4J8D3</accession>
<keyword evidence="2" id="KW-1185">Reference proteome</keyword>
<dbReference type="EMBL" id="BMAT01013644">
    <property type="protein sequence ID" value="GFS17232.1"/>
    <property type="molecule type" value="Genomic_DNA"/>
</dbReference>
<dbReference type="Proteomes" id="UP000762676">
    <property type="component" value="Unassembled WGS sequence"/>
</dbReference>
<comment type="caution">
    <text evidence="1">The sequence shown here is derived from an EMBL/GenBank/DDBJ whole genome shotgun (WGS) entry which is preliminary data.</text>
</comment>
<protein>
    <submittedName>
        <fullName evidence="1">Uncharacterized protein</fullName>
    </submittedName>
</protein>
<organism evidence="1 2">
    <name type="scientific">Elysia marginata</name>
    <dbReference type="NCBI Taxonomy" id="1093978"/>
    <lineage>
        <taxon>Eukaryota</taxon>
        <taxon>Metazoa</taxon>
        <taxon>Spiralia</taxon>
        <taxon>Lophotrochozoa</taxon>
        <taxon>Mollusca</taxon>
        <taxon>Gastropoda</taxon>
        <taxon>Heterobranchia</taxon>
        <taxon>Euthyneura</taxon>
        <taxon>Panpulmonata</taxon>
        <taxon>Sacoglossa</taxon>
        <taxon>Placobranchoidea</taxon>
        <taxon>Plakobranchidae</taxon>
        <taxon>Elysia</taxon>
    </lineage>
</organism>
<gene>
    <name evidence="1" type="ORF">ElyMa_006817200</name>
</gene>
<reference evidence="1 2" key="1">
    <citation type="journal article" date="2021" name="Elife">
        <title>Chloroplast acquisition without the gene transfer in kleptoplastic sea slugs, Plakobranchus ocellatus.</title>
        <authorList>
            <person name="Maeda T."/>
            <person name="Takahashi S."/>
            <person name="Yoshida T."/>
            <person name="Shimamura S."/>
            <person name="Takaki Y."/>
            <person name="Nagai Y."/>
            <person name="Toyoda A."/>
            <person name="Suzuki Y."/>
            <person name="Arimoto A."/>
            <person name="Ishii H."/>
            <person name="Satoh N."/>
            <person name="Nishiyama T."/>
            <person name="Hasebe M."/>
            <person name="Maruyama T."/>
            <person name="Minagawa J."/>
            <person name="Obokata J."/>
            <person name="Shigenobu S."/>
        </authorList>
    </citation>
    <scope>NUCLEOTIDE SEQUENCE [LARGE SCALE GENOMIC DNA]</scope>
</reference>
<name>A0AAV4J8D3_9GAST</name>
<evidence type="ECO:0000313" key="1">
    <source>
        <dbReference type="EMBL" id="GFS17232.1"/>
    </source>
</evidence>
<dbReference type="AlphaFoldDB" id="A0AAV4J8D3"/>
<sequence length="127" mass="14252">MSQRIRGGAVDLKKAVAIASLGIIEHLRDMVKCFRDNQAGYLCRTDSLILLLGEYLLAKSIKKEKHVMADMRLLANLITEINNTKGQKLNGENVLELDNFNLLSKSITAINRRETEEQKSGLKLRLG</sequence>
<evidence type="ECO:0000313" key="2">
    <source>
        <dbReference type="Proteomes" id="UP000762676"/>
    </source>
</evidence>
<proteinExistence type="predicted"/>